<organism evidence="7">
    <name type="scientific">Bicosoecida sp. CB-2014</name>
    <dbReference type="NCBI Taxonomy" id="1486930"/>
    <lineage>
        <taxon>Eukaryota</taxon>
        <taxon>Sar</taxon>
        <taxon>Stramenopiles</taxon>
        <taxon>Bigyra</taxon>
        <taxon>Opalozoa</taxon>
        <taxon>Bicosoecida</taxon>
    </lineage>
</organism>
<name>A0A7S1C6E0_9STRA</name>
<keyword evidence="6" id="KW-0812">Transmembrane</keyword>
<keyword evidence="6" id="KW-0472">Membrane</keyword>
<feature type="compositionally biased region" description="Gly residues" evidence="5">
    <location>
        <begin position="227"/>
        <end position="244"/>
    </location>
</feature>
<evidence type="ECO:0000256" key="5">
    <source>
        <dbReference type="SAM" id="MobiDB-lite"/>
    </source>
</evidence>
<dbReference type="GO" id="GO:0051453">
    <property type="term" value="P:regulation of intracellular pH"/>
    <property type="evidence" value="ECO:0007669"/>
    <property type="project" value="TreeGrafter"/>
</dbReference>
<keyword evidence="6" id="KW-1133">Transmembrane helix</keyword>
<gene>
    <name evidence="7" type="ORF">BSP0115_LOCUS2759</name>
</gene>
<dbReference type="PANTHER" id="PTHR10110:SF86">
    <property type="entry name" value="SODIUM_HYDROGEN EXCHANGER 7"/>
    <property type="match status" value="1"/>
</dbReference>
<dbReference type="AlphaFoldDB" id="A0A7S1C6E0"/>
<evidence type="ECO:0000256" key="3">
    <source>
        <dbReference type="ARBA" id="ARBA00022475"/>
    </source>
</evidence>
<feature type="compositionally biased region" description="Low complexity" evidence="5">
    <location>
        <begin position="197"/>
        <end position="208"/>
    </location>
</feature>
<dbReference type="EMBL" id="HBFS01004062">
    <property type="protein sequence ID" value="CAD8909555.1"/>
    <property type="molecule type" value="Transcribed_RNA"/>
</dbReference>
<feature type="compositionally biased region" description="Low complexity" evidence="5">
    <location>
        <begin position="664"/>
        <end position="674"/>
    </location>
</feature>
<dbReference type="GO" id="GO:0015385">
    <property type="term" value="F:sodium:proton antiporter activity"/>
    <property type="evidence" value="ECO:0007669"/>
    <property type="project" value="InterPro"/>
</dbReference>
<keyword evidence="4" id="KW-0406">Ion transport</keyword>
<feature type="compositionally biased region" description="Basic and acidic residues" evidence="5">
    <location>
        <begin position="377"/>
        <end position="389"/>
    </location>
</feature>
<protein>
    <recommendedName>
        <fullName evidence="8">Cation/H+ exchanger domain-containing protein</fullName>
    </recommendedName>
</protein>
<feature type="transmembrane region" description="Helical" evidence="6">
    <location>
        <begin position="53"/>
        <end position="76"/>
    </location>
</feature>
<comment type="subcellular location">
    <subcellularLocation>
        <location evidence="1">Cell membrane</location>
        <topology evidence="1">Multi-pass membrane protein</topology>
    </subcellularLocation>
</comment>
<sequence length="692" mass="73741">MALFPLLTRMGYGVNWKEGLIMVWGGLRGAVGLALGLLVELDPNVPKHTKTLINFHISGIVFLTLLVNGTTAARLYSKLDIYPVNPYREVLVRRALGMLEREGAVHMDAVKKLWEHQGTHARWTLVRELVPRFEEAMVMNGRVTLLPESVPMVFRHHINRMRLGALFNAAAMGIITMNRAKMKAKSAALRGRAAAARARGGDSASGAGETKESAGDESPPKEEGVAGVEGGSAAGGGTDGGGATGAMAVVDIDDPGALADSQVEDDDDGSSDAGRGARSSGASETLAASASGGASPVPSGSVTPGTLATSYDAMGRKQSNLALMVNTGAATTAGLGKKRMSRAAIMINAVSDSTGQTPKARSRERVSANQIAPIDEAAEHHDDASEPRSRTASVADEDAGTPTSSKRTKKTGSGLARKRTEESYQSLFQALKAGFTHHYEMRFMGDAALLMLVEACDYGLEWVKVHHSKVSIGSKSVRKALTEHPDPFRAAMEILLKRVDLSPLVKLAVRKCPKQPLLEGLVDSLVYNEIASAVEALQGLVHSLTEMLDDGVLELLPPHIGHEMAWMKKEATATLRRVEEKHGGICVVVHTLLPAKVILHNLRETVCEMHTSHGLIDSAVMDDILDVIDQRLSGLYAYAPGARQLHNLRHMSVAAANLEAPDHASMAHHGSGHAPIRASPIGAHGRHSSRSR</sequence>
<dbReference type="InterPro" id="IPR018422">
    <property type="entry name" value="Cation/H_exchanger_CPA1"/>
</dbReference>
<feature type="region of interest" description="Disordered" evidence="5">
    <location>
        <begin position="664"/>
        <end position="692"/>
    </location>
</feature>
<feature type="compositionally biased region" description="Basic and acidic residues" evidence="5">
    <location>
        <begin position="209"/>
        <end position="224"/>
    </location>
</feature>
<accession>A0A7S1C6E0</accession>
<keyword evidence="3" id="KW-1003">Cell membrane</keyword>
<keyword evidence="2" id="KW-0813">Transport</keyword>
<feature type="region of interest" description="Disordered" evidence="5">
    <location>
        <begin position="197"/>
        <end position="302"/>
    </location>
</feature>
<feature type="transmembrane region" description="Helical" evidence="6">
    <location>
        <begin position="20"/>
        <end position="41"/>
    </location>
</feature>
<feature type="region of interest" description="Disordered" evidence="5">
    <location>
        <begin position="374"/>
        <end position="419"/>
    </location>
</feature>
<evidence type="ECO:0000313" key="7">
    <source>
        <dbReference type="EMBL" id="CAD8909555.1"/>
    </source>
</evidence>
<evidence type="ECO:0000256" key="1">
    <source>
        <dbReference type="ARBA" id="ARBA00004651"/>
    </source>
</evidence>
<evidence type="ECO:0000256" key="6">
    <source>
        <dbReference type="SAM" id="Phobius"/>
    </source>
</evidence>
<evidence type="ECO:0000256" key="4">
    <source>
        <dbReference type="ARBA" id="ARBA00023065"/>
    </source>
</evidence>
<evidence type="ECO:0008006" key="8">
    <source>
        <dbReference type="Google" id="ProtNLM"/>
    </source>
</evidence>
<dbReference type="GO" id="GO:0098719">
    <property type="term" value="P:sodium ion import across plasma membrane"/>
    <property type="evidence" value="ECO:0007669"/>
    <property type="project" value="TreeGrafter"/>
</dbReference>
<dbReference type="PANTHER" id="PTHR10110">
    <property type="entry name" value="SODIUM/HYDROGEN EXCHANGER"/>
    <property type="match status" value="1"/>
</dbReference>
<dbReference type="GO" id="GO:0005886">
    <property type="term" value="C:plasma membrane"/>
    <property type="evidence" value="ECO:0007669"/>
    <property type="project" value="UniProtKB-SubCell"/>
</dbReference>
<dbReference type="GO" id="GO:0015386">
    <property type="term" value="F:potassium:proton antiporter activity"/>
    <property type="evidence" value="ECO:0007669"/>
    <property type="project" value="TreeGrafter"/>
</dbReference>
<evidence type="ECO:0000256" key="2">
    <source>
        <dbReference type="ARBA" id="ARBA00022448"/>
    </source>
</evidence>
<feature type="compositionally biased region" description="Low complexity" evidence="5">
    <location>
        <begin position="271"/>
        <end position="302"/>
    </location>
</feature>
<reference evidence="7" key="1">
    <citation type="submission" date="2021-01" db="EMBL/GenBank/DDBJ databases">
        <authorList>
            <person name="Corre E."/>
            <person name="Pelletier E."/>
            <person name="Niang G."/>
            <person name="Scheremetjew M."/>
            <person name="Finn R."/>
            <person name="Kale V."/>
            <person name="Holt S."/>
            <person name="Cochrane G."/>
            <person name="Meng A."/>
            <person name="Brown T."/>
            <person name="Cohen L."/>
        </authorList>
    </citation>
    <scope>NUCLEOTIDE SEQUENCE</scope>
    <source>
        <strain evidence="7">Ms1</strain>
    </source>
</reference>
<proteinExistence type="predicted"/>